<dbReference type="InterPro" id="IPR014729">
    <property type="entry name" value="Rossmann-like_a/b/a_fold"/>
</dbReference>
<dbReference type="Proteomes" id="UP000321272">
    <property type="component" value="Chromosome"/>
</dbReference>
<dbReference type="Pfam" id="PF00582">
    <property type="entry name" value="Usp"/>
    <property type="match status" value="1"/>
</dbReference>
<evidence type="ECO:0000256" key="3">
    <source>
        <dbReference type="ARBA" id="ARBA00022840"/>
    </source>
</evidence>
<proteinExistence type="inferred from homology"/>
<evidence type="ECO:0000313" key="5">
    <source>
        <dbReference type="EMBL" id="QEA39201.1"/>
    </source>
</evidence>
<dbReference type="PANTHER" id="PTHR46268">
    <property type="entry name" value="STRESS RESPONSE PROTEIN NHAX"/>
    <property type="match status" value="1"/>
</dbReference>
<keyword evidence="6" id="KW-1185">Reference proteome</keyword>
<dbReference type="InterPro" id="IPR006016">
    <property type="entry name" value="UspA"/>
</dbReference>
<dbReference type="SUPFAM" id="SSF52402">
    <property type="entry name" value="Adenine nucleotide alpha hydrolases-like"/>
    <property type="match status" value="1"/>
</dbReference>
<dbReference type="InterPro" id="IPR006015">
    <property type="entry name" value="Universal_stress_UspA"/>
</dbReference>
<evidence type="ECO:0000256" key="1">
    <source>
        <dbReference type="ARBA" id="ARBA00008791"/>
    </source>
</evidence>
<dbReference type="KEGG" id="paur:FGL86_09025"/>
<dbReference type="OrthoDB" id="5877096at2"/>
<keyword evidence="2" id="KW-0547">Nucleotide-binding</keyword>
<dbReference type="Gene3D" id="3.40.50.620">
    <property type="entry name" value="HUPs"/>
    <property type="match status" value="1"/>
</dbReference>
<evidence type="ECO:0000313" key="6">
    <source>
        <dbReference type="Proteomes" id="UP000321272"/>
    </source>
</evidence>
<dbReference type="RefSeq" id="WP_147184253.1">
    <property type="nucleotide sequence ID" value="NZ_CP042382.1"/>
</dbReference>
<evidence type="ECO:0000256" key="2">
    <source>
        <dbReference type="ARBA" id="ARBA00022741"/>
    </source>
</evidence>
<comment type="similarity">
    <text evidence="1">Belongs to the universal stress protein A family.</text>
</comment>
<dbReference type="PRINTS" id="PR01438">
    <property type="entry name" value="UNVRSLSTRESS"/>
</dbReference>
<dbReference type="AlphaFoldDB" id="A0A5B8SSB6"/>
<reference evidence="5 6" key="1">
    <citation type="submission" date="2019-06" db="EMBL/GenBank/DDBJ databases">
        <title>Genome analyses of bacteria isolated from kimchi.</title>
        <authorList>
            <person name="Lee S."/>
            <person name="Ahn S."/>
            <person name="Roh S."/>
        </authorList>
    </citation>
    <scope>NUCLEOTIDE SEQUENCE [LARGE SCALE GENOMIC DNA]</scope>
    <source>
        <strain evidence="5 6">CBA4606</strain>
    </source>
</reference>
<gene>
    <name evidence="5" type="ORF">FGL86_09025</name>
</gene>
<evidence type="ECO:0000259" key="4">
    <source>
        <dbReference type="Pfam" id="PF00582"/>
    </source>
</evidence>
<organism evidence="5 6">
    <name type="scientific">Pistricoccus aurantiacus</name>
    <dbReference type="NCBI Taxonomy" id="1883414"/>
    <lineage>
        <taxon>Bacteria</taxon>
        <taxon>Pseudomonadati</taxon>
        <taxon>Pseudomonadota</taxon>
        <taxon>Gammaproteobacteria</taxon>
        <taxon>Oceanospirillales</taxon>
        <taxon>Halomonadaceae</taxon>
        <taxon>Pistricoccus</taxon>
    </lineage>
</organism>
<keyword evidence="3" id="KW-0067">ATP-binding</keyword>
<accession>A0A5B8SSB6</accession>
<dbReference type="GO" id="GO:0005524">
    <property type="term" value="F:ATP binding"/>
    <property type="evidence" value="ECO:0007669"/>
    <property type="project" value="UniProtKB-KW"/>
</dbReference>
<name>A0A5B8SSB6_9GAMM</name>
<dbReference type="PANTHER" id="PTHR46268:SF27">
    <property type="entry name" value="UNIVERSAL STRESS PROTEIN RV2623"/>
    <property type="match status" value="1"/>
</dbReference>
<sequence length="160" mass="17646">MQFNIQRILYATDLGPHGPKVFRCVVSIAERYGASIHILHVVEEPAILRNNVAERYISGSVLGGYRNATLEEAMDKIKERLKQFSQSTLESEASTCASVADIKILTGRPGRTILAEADRIEADCIILGSRRYSGVSDIVIGSVARKVTRKATRPVFLFPV</sequence>
<feature type="domain" description="UspA" evidence="4">
    <location>
        <begin position="5"/>
        <end position="158"/>
    </location>
</feature>
<protein>
    <submittedName>
        <fullName evidence="5">Universal stress protein</fullName>
    </submittedName>
</protein>
<dbReference type="EMBL" id="CP042382">
    <property type="protein sequence ID" value="QEA39201.1"/>
    <property type="molecule type" value="Genomic_DNA"/>
</dbReference>
<dbReference type="CDD" id="cd00293">
    <property type="entry name" value="USP-like"/>
    <property type="match status" value="1"/>
</dbReference>